<dbReference type="Pfam" id="PF13742">
    <property type="entry name" value="tRNA_anti_2"/>
    <property type="match status" value="1"/>
</dbReference>
<evidence type="ECO:0000313" key="9">
    <source>
        <dbReference type="EMBL" id="MCB5362882.1"/>
    </source>
</evidence>
<keyword evidence="2 5" id="KW-0540">Nuclease</keyword>
<protein>
    <recommendedName>
        <fullName evidence="5">Exodeoxyribonuclease 7 large subunit</fullName>
        <ecNumber evidence="5">3.1.11.6</ecNumber>
    </recommendedName>
    <alternativeName>
        <fullName evidence="5">Exodeoxyribonuclease VII large subunit</fullName>
        <shortName evidence="5">Exonuclease VII large subunit</shortName>
    </alternativeName>
</protein>
<dbReference type="EC" id="3.1.11.6" evidence="5"/>
<dbReference type="HAMAP" id="MF_00378">
    <property type="entry name" value="Exonuc_7_L"/>
    <property type="match status" value="1"/>
</dbReference>
<evidence type="ECO:0000259" key="8">
    <source>
        <dbReference type="Pfam" id="PF13742"/>
    </source>
</evidence>
<evidence type="ECO:0000256" key="4">
    <source>
        <dbReference type="ARBA" id="ARBA00022839"/>
    </source>
</evidence>
<evidence type="ECO:0000256" key="2">
    <source>
        <dbReference type="ARBA" id="ARBA00022722"/>
    </source>
</evidence>
<comment type="function">
    <text evidence="5">Bidirectionally degrades single-stranded DNA into large acid-insoluble oligonucleotides, which are then degraded further into small acid-soluble oligonucleotides.</text>
</comment>
<feature type="domain" description="Exonuclease VII large subunit C-terminal" evidence="7">
    <location>
        <begin position="125"/>
        <end position="434"/>
    </location>
</feature>
<reference evidence="9 10" key="1">
    <citation type="submission" date="2020-07" db="EMBL/GenBank/DDBJ databases">
        <title>Pusillimonas sp. nov., isolated from poultry manure in Taiwan.</title>
        <authorList>
            <person name="Lin S.-Y."/>
            <person name="Tang Y.-S."/>
            <person name="Young C.-C."/>
        </authorList>
    </citation>
    <scope>NUCLEOTIDE SEQUENCE [LARGE SCALE GENOMIC DNA]</scope>
    <source>
        <strain evidence="9 10">CC-YST705</strain>
    </source>
</reference>
<comment type="subcellular location">
    <subcellularLocation>
        <location evidence="5 6">Cytoplasm</location>
    </subcellularLocation>
</comment>
<keyword evidence="1 5" id="KW-0963">Cytoplasm</keyword>
<gene>
    <name evidence="5" type="primary">xseA</name>
    <name evidence="9" type="ORF">H0484_03815</name>
</gene>
<evidence type="ECO:0000256" key="1">
    <source>
        <dbReference type="ARBA" id="ARBA00022490"/>
    </source>
</evidence>
<dbReference type="RefSeq" id="WP_226953131.1">
    <property type="nucleotide sequence ID" value="NZ_JACDXW010000002.1"/>
</dbReference>
<accession>A0ABS8CAJ7</accession>
<evidence type="ECO:0000256" key="3">
    <source>
        <dbReference type="ARBA" id="ARBA00022801"/>
    </source>
</evidence>
<comment type="caution">
    <text evidence="9">The sequence shown here is derived from an EMBL/GenBank/DDBJ whole genome shotgun (WGS) entry which is preliminary data.</text>
</comment>
<dbReference type="Proteomes" id="UP000776983">
    <property type="component" value="Unassembled WGS sequence"/>
</dbReference>
<keyword evidence="3 5" id="KW-0378">Hydrolase</keyword>
<dbReference type="Pfam" id="PF02601">
    <property type="entry name" value="Exonuc_VII_L"/>
    <property type="match status" value="1"/>
</dbReference>
<feature type="domain" description="OB-fold nucleic acid binding" evidence="8">
    <location>
        <begin position="8"/>
        <end position="100"/>
    </location>
</feature>
<dbReference type="InterPro" id="IPR003753">
    <property type="entry name" value="Exonuc_VII_L"/>
</dbReference>
<dbReference type="CDD" id="cd04489">
    <property type="entry name" value="ExoVII_LU_OBF"/>
    <property type="match status" value="1"/>
</dbReference>
<comment type="similarity">
    <text evidence="5 6">Belongs to the XseA family.</text>
</comment>
<sequence length="450" mass="49193">MKSPNEVLSVSQLNRQVGEYLSSSFPQLWVSGEISNFTSAASGHWYFTLKDDRASVRAVMFRGRAQAVGFTPRVGEKLEIRAGVTLYEARGEYQLQVELMRRAGRGDLHAAFLALKDKLVADGLCDAARKRSIAPVPVTVGVITSLAAAALRDVLTAMSRRAPHVRVVIYPAAVQGAEAAGQLRAALANAIERNEVQTLLLVRGGGSLEDLWSFNDEALARMVAASPIPIISGVGHETDFTLVDFVADLRAPTPTAAAELACEARTSCLAQVRSLVQAMRAQQQRQLTLSALRLDRAVGRLISPAQRLAAQRTHLRQVVQGMRRSLTQLTRQRAQLLMRLSQQLTRALPEIGPRQRALEALQRRLEQAWARQVDQRHARLISAEQTLRALSPQHVLDRGYAIVMDAQGGLVRNALDLQSGDPLSLRLSRGSAQVEVLQVTADAPEVPSQE</sequence>
<keyword evidence="4 5" id="KW-0269">Exonuclease</keyword>
<evidence type="ECO:0000256" key="6">
    <source>
        <dbReference type="RuleBase" id="RU004355"/>
    </source>
</evidence>
<comment type="subunit">
    <text evidence="5">Heterooligomer composed of large and small subunits.</text>
</comment>
<organism evidence="9 10">
    <name type="scientific">Mesopusillimonas faecipullorum</name>
    <dbReference type="NCBI Taxonomy" id="2755040"/>
    <lineage>
        <taxon>Bacteria</taxon>
        <taxon>Pseudomonadati</taxon>
        <taxon>Pseudomonadota</taxon>
        <taxon>Betaproteobacteria</taxon>
        <taxon>Burkholderiales</taxon>
        <taxon>Alcaligenaceae</taxon>
        <taxon>Mesopusillimonas</taxon>
    </lineage>
</organism>
<keyword evidence="10" id="KW-1185">Reference proteome</keyword>
<proteinExistence type="inferred from homology"/>
<dbReference type="InterPro" id="IPR025824">
    <property type="entry name" value="OB-fold_nuc-bd_dom"/>
</dbReference>
<evidence type="ECO:0000259" key="7">
    <source>
        <dbReference type="Pfam" id="PF02601"/>
    </source>
</evidence>
<evidence type="ECO:0000313" key="10">
    <source>
        <dbReference type="Proteomes" id="UP000776983"/>
    </source>
</evidence>
<dbReference type="EMBL" id="JACDXW010000002">
    <property type="protein sequence ID" value="MCB5362882.1"/>
    <property type="molecule type" value="Genomic_DNA"/>
</dbReference>
<dbReference type="InterPro" id="IPR020579">
    <property type="entry name" value="Exonuc_VII_lsu_C"/>
</dbReference>
<dbReference type="NCBIfam" id="TIGR00237">
    <property type="entry name" value="xseA"/>
    <property type="match status" value="1"/>
</dbReference>
<dbReference type="PANTHER" id="PTHR30008:SF0">
    <property type="entry name" value="EXODEOXYRIBONUCLEASE 7 LARGE SUBUNIT"/>
    <property type="match status" value="1"/>
</dbReference>
<name>A0ABS8CAJ7_9BURK</name>
<dbReference type="PANTHER" id="PTHR30008">
    <property type="entry name" value="EXODEOXYRIBONUCLEASE 7 LARGE SUBUNIT"/>
    <property type="match status" value="1"/>
</dbReference>
<evidence type="ECO:0000256" key="5">
    <source>
        <dbReference type="HAMAP-Rule" id="MF_00378"/>
    </source>
</evidence>
<comment type="catalytic activity">
    <reaction evidence="5 6">
        <text>Exonucleolytic cleavage in either 5'- to 3'- or 3'- to 5'-direction to yield nucleoside 5'-phosphates.</text>
        <dbReference type="EC" id="3.1.11.6"/>
    </reaction>
</comment>